<evidence type="ECO:0000256" key="1">
    <source>
        <dbReference type="ARBA" id="ARBA00022729"/>
    </source>
</evidence>
<keyword evidence="3" id="KW-0325">Glycoprotein</keyword>
<comment type="caution">
    <text evidence="5">The sequence shown here is derived from an EMBL/GenBank/DDBJ whole genome shotgun (WGS) entry which is preliminary data.</text>
</comment>
<keyword evidence="1 4" id="KW-0732">Signal</keyword>
<dbReference type="PRINTS" id="PR01185">
    <property type="entry name" value="INTEGRINA"/>
</dbReference>
<gene>
    <name evidence="5" type="ORF">ENS31_13485</name>
</gene>
<dbReference type="GO" id="GO:0005178">
    <property type="term" value="F:integrin binding"/>
    <property type="evidence" value="ECO:0007669"/>
    <property type="project" value="TreeGrafter"/>
</dbReference>
<keyword evidence="2" id="KW-0677">Repeat</keyword>
<dbReference type="Pfam" id="PF01839">
    <property type="entry name" value="FG-GAP"/>
    <property type="match status" value="7"/>
</dbReference>
<dbReference type="PANTHER" id="PTHR23220">
    <property type="entry name" value="INTEGRIN ALPHA"/>
    <property type="match status" value="1"/>
</dbReference>
<feature type="signal peptide" evidence="4">
    <location>
        <begin position="1"/>
        <end position="19"/>
    </location>
</feature>
<sequence>MRAKIIILFVLAISFIASAQYIHKEIKAPIDIKSKATELGITPQELQDILKSSVANDGGGGMLPEAMQEKFFTGAVAGDNFGYTVSSAGDVNGDGYDDVIVGAPLNDAGGNNAGRAYIYYGGNIFNNVADVILTGQNTNDNFGMSVSSAGDVNGDGYADVIVGANGHSSSTGRAYIFYGGSPMNNVADVIMTGEAINDGFGNAVSNAGDVNGDGYSDVIVGATGNDTGGTDRGRAYIYYGGASMNNVVDLILSGEAAGDNFGNAVSAAGDVNGDGFSDVIVGAWLNDGGGSDAGRSYIFYGGSPMNNVVDVTLTGAAATDWFGISVSTAGDLNDDGYADVIVGAPLNDGGGSDAGRAYIYYGGSPMNNVADIILTGTAAVNWFGFSVSDAGDVNGDAFSDVVVGAFLNSAAGTNAGRAYLYWGGDTMDNFADGIITGAASFDFFGFSVSSAGDFNGDGYDDFIVGAYGNDTNGSDAGRAYLYTNTLTGADIADEFFTGAASGDNLGISVSTAGDVNGDGYSDVIVGADLNDAVGINAGRAYIYILEEQVWITQQMLY</sequence>
<dbReference type="GO" id="GO:0009897">
    <property type="term" value="C:external side of plasma membrane"/>
    <property type="evidence" value="ECO:0007669"/>
    <property type="project" value="TreeGrafter"/>
</dbReference>
<evidence type="ECO:0000256" key="2">
    <source>
        <dbReference type="ARBA" id="ARBA00022737"/>
    </source>
</evidence>
<dbReference type="GO" id="GO:0098609">
    <property type="term" value="P:cell-cell adhesion"/>
    <property type="evidence" value="ECO:0007669"/>
    <property type="project" value="TreeGrafter"/>
</dbReference>
<reference evidence="5" key="1">
    <citation type="journal article" date="2020" name="mSystems">
        <title>Genome- and Community-Level Interaction Insights into Carbon Utilization and Element Cycling Functions of Hydrothermarchaeota in Hydrothermal Sediment.</title>
        <authorList>
            <person name="Zhou Z."/>
            <person name="Liu Y."/>
            <person name="Xu W."/>
            <person name="Pan J."/>
            <person name="Luo Z.H."/>
            <person name="Li M."/>
        </authorList>
    </citation>
    <scope>NUCLEOTIDE SEQUENCE [LARGE SCALE GENOMIC DNA]</scope>
    <source>
        <strain evidence="5">SpSt-479</strain>
    </source>
</reference>
<dbReference type="InterPro" id="IPR000413">
    <property type="entry name" value="Integrin_alpha"/>
</dbReference>
<dbReference type="GO" id="GO:0033627">
    <property type="term" value="P:cell adhesion mediated by integrin"/>
    <property type="evidence" value="ECO:0007669"/>
    <property type="project" value="TreeGrafter"/>
</dbReference>
<evidence type="ECO:0000313" key="5">
    <source>
        <dbReference type="EMBL" id="HFI92524.1"/>
    </source>
</evidence>
<name>A0A7V3E8Q6_9BACT</name>
<feature type="chain" id="PRO_5030941125" description="FG-GAP repeat protein" evidence="4">
    <location>
        <begin position="20"/>
        <end position="557"/>
    </location>
</feature>
<dbReference type="AlphaFoldDB" id="A0A7V3E8Q6"/>
<dbReference type="Gene3D" id="2.130.10.130">
    <property type="entry name" value="Integrin alpha, N-terminal"/>
    <property type="match status" value="4"/>
</dbReference>
<dbReference type="SUPFAM" id="SSF69318">
    <property type="entry name" value="Integrin alpha N-terminal domain"/>
    <property type="match status" value="3"/>
</dbReference>
<dbReference type="SMART" id="SM00191">
    <property type="entry name" value="Int_alpha"/>
    <property type="match status" value="8"/>
</dbReference>
<dbReference type="PROSITE" id="PS51470">
    <property type="entry name" value="FG_GAP"/>
    <property type="match status" value="8"/>
</dbReference>
<dbReference type="InterPro" id="IPR013519">
    <property type="entry name" value="Int_alpha_beta-p"/>
</dbReference>
<proteinExistence type="predicted"/>
<evidence type="ECO:0000256" key="3">
    <source>
        <dbReference type="ARBA" id="ARBA00023180"/>
    </source>
</evidence>
<dbReference type="GO" id="GO:0007160">
    <property type="term" value="P:cell-matrix adhesion"/>
    <property type="evidence" value="ECO:0007669"/>
    <property type="project" value="TreeGrafter"/>
</dbReference>
<dbReference type="GO" id="GO:0008305">
    <property type="term" value="C:integrin complex"/>
    <property type="evidence" value="ECO:0007669"/>
    <property type="project" value="InterPro"/>
</dbReference>
<dbReference type="InterPro" id="IPR013517">
    <property type="entry name" value="FG-GAP"/>
</dbReference>
<evidence type="ECO:0000256" key="4">
    <source>
        <dbReference type="SAM" id="SignalP"/>
    </source>
</evidence>
<dbReference type="InterPro" id="IPR028994">
    <property type="entry name" value="Integrin_alpha_N"/>
</dbReference>
<accession>A0A7V3E8Q6</accession>
<evidence type="ECO:0008006" key="6">
    <source>
        <dbReference type="Google" id="ProtNLM"/>
    </source>
</evidence>
<dbReference type="EMBL" id="DSUJ01000011">
    <property type="protein sequence ID" value="HFI92524.1"/>
    <property type="molecule type" value="Genomic_DNA"/>
</dbReference>
<organism evidence="5">
    <name type="scientific">Ignavibacterium album</name>
    <dbReference type="NCBI Taxonomy" id="591197"/>
    <lineage>
        <taxon>Bacteria</taxon>
        <taxon>Pseudomonadati</taxon>
        <taxon>Ignavibacteriota</taxon>
        <taxon>Ignavibacteria</taxon>
        <taxon>Ignavibacteriales</taxon>
        <taxon>Ignavibacteriaceae</taxon>
        <taxon>Ignavibacterium</taxon>
    </lineage>
</organism>
<protein>
    <recommendedName>
        <fullName evidence="6">FG-GAP repeat protein</fullName>
    </recommendedName>
</protein>
<dbReference type="GO" id="GO:0007229">
    <property type="term" value="P:integrin-mediated signaling pathway"/>
    <property type="evidence" value="ECO:0007669"/>
    <property type="project" value="TreeGrafter"/>
</dbReference>
<dbReference type="PANTHER" id="PTHR23220:SF133">
    <property type="entry name" value="INTEGRIN ALPHA-PS2"/>
    <property type="match status" value="1"/>
</dbReference>